<evidence type="ECO:0000256" key="3">
    <source>
        <dbReference type="ARBA" id="ARBA00023163"/>
    </source>
</evidence>
<dbReference type="GO" id="GO:0000978">
    <property type="term" value="F:RNA polymerase II cis-regulatory region sequence-specific DNA binding"/>
    <property type="evidence" value="ECO:0007669"/>
    <property type="project" value="TreeGrafter"/>
</dbReference>
<dbReference type="Pfam" id="PF04082">
    <property type="entry name" value="Fungal_trans"/>
    <property type="match status" value="1"/>
</dbReference>
<dbReference type="GO" id="GO:0006351">
    <property type="term" value="P:DNA-templated transcription"/>
    <property type="evidence" value="ECO:0007669"/>
    <property type="project" value="InterPro"/>
</dbReference>
<dbReference type="CDD" id="cd12148">
    <property type="entry name" value="fungal_TF_MHR"/>
    <property type="match status" value="1"/>
</dbReference>
<dbReference type="InterPro" id="IPR007219">
    <property type="entry name" value="XnlR_reg_dom"/>
</dbReference>
<name>A0A0F9XCX4_TRIHA</name>
<dbReference type="GO" id="GO:0008270">
    <property type="term" value="F:zinc ion binding"/>
    <property type="evidence" value="ECO:0007669"/>
    <property type="project" value="InterPro"/>
</dbReference>
<dbReference type="SMART" id="SM00906">
    <property type="entry name" value="Fungal_trans"/>
    <property type="match status" value="1"/>
</dbReference>
<dbReference type="PANTHER" id="PTHR47424">
    <property type="entry name" value="REGULATORY PROTEIN GAL4"/>
    <property type="match status" value="1"/>
</dbReference>
<evidence type="ECO:0000256" key="1">
    <source>
        <dbReference type="ARBA" id="ARBA00023015"/>
    </source>
</evidence>
<feature type="domain" description="Xylanolytic transcriptional activator regulatory" evidence="5">
    <location>
        <begin position="23"/>
        <end position="102"/>
    </location>
</feature>
<keyword evidence="2" id="KW-0238">DNA-binding</keyword>
<keyword evidence="3" id="KW-0804">Transcription</keyword>
<organism evidence="6 7">
    <name type="scientific">Trichoderma harzianum</name>
    <name type="common">Hypocrea lixii</name>
    <dbReference type="NCBI Taxonomy" id="5544"/>
    <lineage>
        <taxon>Eukaryota</taxon>
        <taxon>Fungi</taxon>
        <taxon>Dikarya</taxon>
        <taxon>Ascomycota</taxon>
        <taxon>Pezizomycotina</taxon>
        <taxon>Sordariomycetes</taxon>
        <taxon>Hypocreomycetidae</taxon>
        <taxon>Hypocreales</taxon>
        <taxon>Hypocreaceae</taxon>
        <taxon>Trichoderma</taxon>
    </lineage>
</organism>
<protein>
    <recommendedName>
        <fullName evidence="5">Xylanolytic transcriptional activator regulatory domain-containing protein</fullName>
    </recommendedName>
</protein>
<proteinExistence type="predicted"/>
<evidence type="ECO:0000256" key="4">
    <source>
        <dbReference type="ARBA" id="ARBA00023242"/>
    </source>
</evidence>
<comment type="caution">
    <text evidence="6">The sequence shown here is derived from an EMBL/GenBank/DDBJ whole genome shotgun (WGS) entry which is preliminary data.</text>
</comment>
<gene>
    <name evidence="6" type="ORF">THAR02_04933</name>
</gene>
<evidence type="ECO:0000256" key="2">
    <source>
        <dbReference type="ARBA" id="ARBA00023125"/>
    </source>
</evidence>
<evidence type="ECO:0000313" key="6">
    <source>
        <dbReference type="EMBL" id="KKP02956.1"/>
    </source>
</evidence>
<keyword evidence="4" id="KW-0539">Nucleus</keyword>
<keyword evidence="1" id="KW-0805">Transcription regulation</keyword>
<dbReference type="EMBL" id="JOKZ01000129">
    <property type="protein sequence ID" value="KKP02956.1"/>
    <property type="molecule type" value="Genomic_DNA"/>
</dbReference>
<reference evidence="7" key="1">
    <citation type="journal article" date="2015" name="Genome Announc.">
        <title>Draft whole-genome sequence of the biocontrol agent Trichoderma harzianum T6776.</title>
        <authorList>
            <person name="Baroncelli R."/>
            <person name="Piaggeschi G."/>
            <person name="Fiorini L."/>
            <person name="Bertolini E."/>
            <person name="Zapparata A."/>
            <person name="Pe M.E."/>
            <person name="Sarrocco S."/>
            <person name="Vannacci G."/>
        </authorList>
    </citation>
    <scope>NUCLEOTIDE SEQUENCE [LARGE SCALE GENOMIC DNA]</scope>
    <source>
        <strain evidence="7">T6776</strain>
    </source>
</reference>
<dbReference type="GO" id="GO:0005634">
    <property type="term" value="C:nucleus"/>
    <property type="evidence" value="ECO:0007669"/>
    <property type="project" value="TreeGrafter"/>
</dbReference>
<dbReference type="Proteomes" id="UP000034112">
    <property type="component" value="Unassembled WGS sequence"/>
</dbReference>
<dbReference type="PANTHER" id="PTHR47424:SF3">
    <property type="entry name" value="REGULATORY PROTEIN GAL4"/>
    <property type="match status" value="1"/>
</dbReference>
<sequence>MLFFSDASIIFPKVDRAQQPERAWNAHGLAVRTADKIGLHSKTALAGLRQSEMEARKRIWDGYVVLDRLLAMTLGRLLTILPNLVDMYLPTHHHFPPAAETIRHGESTSDNVFLFIKTILHRGPWEATVEDTDPRNLAFDKLSIVIILRYFNTRILLHRPILSASLHGICQAQDFPRIVRGHIKTCEETACEMVSIIHKTRHSPQRSATWWFAAYYEGARPIRKRQLGEIAKSEVVQDARDAQASANGRRGSA</sequence>
<dbReference type="OrthoDB" id="3364175at2759"/>
<dbReference type="GO" id="GO:0000981">
    <property type="term" value="F:DNA-binding transcription factor activity, RNA polymerase II-specific"/>
    <property type="evidence" value="ECO:0007669"/>
    <property type="project" value="TreeGrafter"/>
</dbReference>
<accession>A0A0F9XCX4</accession>
<evidence type="ECO:0000313" key="7">
    <source>
        <dbReference type="Proteomes" id="UP000034112"/>
    </source>
</evidence>
<dbReference type="GO" id="GO:0000435">
    <property type="term" value="P:positive regulation of transcription from RNA polymerase II promoter by galactose"/>
    <property type="evidence" value="ECO:0007669"/>
    <property type="project" value="TreeGrafter"/>
</dbReference>
<dbReference type="AlphaFoldDB" id="A0A0F9XCX4"/>
<dbReference type="InterPro" id="IPR051127">
    <property type="entry name" value="Fungal_SecMet_Regulators"/>
</dbReference>
<evidence type="ECO:0000259" key="5">
    <source>
        <dbReference type="SMART" id="SM00906"/>
    </source>
</evidence>